<dbReference type="RefSeq" id="XP_022308768.1">
    <property type="nucleotide sequence ID" value="XM_022453060.1"/>
</dbReference>
<feature type="domain" description="G" evidence="1">
    <location>
        <begin position="143"/>
        <end position="286"/>
    </location>
</feature>
<gene>
    <name evidence="3" type="primary">LOC111114658</name>
</gene>
<dbReference type="Proteomes" id="UP000694844">
    <property type="component" value="Chromosome 9"/>
</dbReference>
<dbReference type="PANTHER" id="PTHR14241">
    <property type="entry name" value="INTERFERON-INDUCED PROTEIN 44"/>
    <property type="match status" value="1"/>
</dbReference>
<organism evidence="2 3">
    <name type="scientific">Crassostrea virginica</name>
    <name type="common">Eastern oyster</name>
    <dbReference type="NCBI Taxonomy" id="6565"/>
    <lineage>
        <taxon>Eukaryota</taxon>
        <taxon>Metazoa</taxon>
        <taxon>Spiralia</taxon>
        <taxon>Lophotrochozoa</taxon>
        <taxon>Mollusca</taxon>
        <taxon>Bivalvia</taxon>
        <taxon>Autobranchia</taxon>
        <taxon>Pteriomorphia</taxon>
        <taxon>Ostreida</taxon>
        <taxon>Ostreoidea</taxon>
        <taxon>Ostreidae</taxon>
        <taxon>Crassostrea</taxon>
    </lineage>
</organism>
<evidence type="ECO:0000313" key="3">
    <source>
        <dbReference type="RefSeq" id="XP_022308768.1"/>
    </source>
</evidence>
<dbReference type="InterPro" id="IPR006073">
    <property type="entry name" value="GTP-bd"/>
</dbReference>
<dbReference type="KEGG" id="cvn:111114658"/>
<dbReference type="CDD" id="cd00882">
    <property type="entry name" value="Ras_like_GTPase"/>
    <property type="match status" value="1"/>
</dbReference>
<keyword evidence="2" id="KW-1185">Reference proteome</keyword>
<accession>A0A8B8BZF3</accession>
<proteinExistence type="predicted"/>
<dbReference type="InterPro" id="IPR027417">
    <property type="entry name" value="P-loop_NTPase"/>
</dbReference>
<dbReference type="AlphaFoldDB" id="A0A8B8BZF3"/>
<dbReference type="Pfam" id="PF01926">
    <property type="entry name" value="MMR_HSR1"/>
    <property type="match status" value="1"/>
</dbReference>
<protein>
    <submittedName>
        <fullName evidence="3">Interferon-induced protein 44-like isoform X1</fullName>
    </submittedName>
</protein>
<evidence type="ECO:0000313" key="2">
    <source>
        <dbReference type="Proteomes" id="UP000694844"/>
    </source>
</evidence>
<evidence type="ECO:0000259" key="1">
    <source>
        <dbReference type="Pfam" id="PF01926"/>
    </source>
</evidence>
<dbReference type="GeneID" id="111114658"/>
<dbReference type="PANTHER" id="PTHR14241:SF32">
    <property type="entry name" value="VWFA DOMAIN-CONTAINING PROTEIN-RELATED"/>
    <property type="match status" value="1"/>
</dbReference>
<dbReference type="Gene3D" id="3.40.50.300">
    <property type="entry name" value="P-loop containing nucleotide triphosphate hydrolases"/>
    <property type="match status" value="1"/>
</dbReference>
<sequence>MMNSTISRNLDTDIEIKTEKLAELIRINSFFDSLGTKERRLKDLENRWFSGFFHSGEMNDLRRDIEMTKGIIRSQKLHQTPDKKVKELRDHIKKLEAARNERMEFVVWKDFPERLDENITRMYLQRFRQLPEQFHEESQFVNVTMFGGVGVGKSSFLNTVVTALMDKNRIYRDYLTSPLKTSESKTKTFQLEKLRMDGGKVLPIRFYDCPGIDKDEDVTMNLDVLEAVINGHVKGDSKFNPVEIRNKYGESYRKDPTFKNAMHCVVFVIKATTNILEPDDETLKKMKDIQGRINGPRKVRQLAIVTYIDEIGVPNTDMENVFKYSCVKDICNDVAKFLQMDLQSVHPVANYHEDNIPNAAKNALSLMALWDIVECGERHIQKKYEKRFEDDY</sequence>
<dbReference type="SUPFAM" id="SSF52540">
    <property type="entry name" value="P-loop containing nucleoside triphosphate hydrolases"/>
    <property type="match status" value="1"/>
</dbReference>
<dbReference type="OrthoDB" id="25620at2759"/>
<name>A0A8B8BZF3_CRAVI</name>
<dbReference type="GO" id="GO:0005525">
    <property type="term" value="F:GTP binding"/>
    <property type="evidence" value="ECO:0007669"/>
    <property type="project" value="InterPro"/>
</dbReference>
<reference evidence="3" key="1">
    <citation type="submission" date="2025-08" db="UniProtKB">
        <authorList>
            <consortium name="RefSeq"/>
        </authorList>
    </citation>
    <scope>IDENTIFICATION</scope>
    <source>
        <tissue evidence="3">Whole sample</tissue>
    </source>
</reference>